<evidence type="ECO:0000313" key="2">
    <source>
        <dbReference type="Proteomes" id="UP001151760"/>
    </source>
</evidence>
<organism evidence="1 2">
    <name type="scientific">Tanacetum coccineum</name>
    <dbReference type="NCBI Taxonomy" id="301880"/>
    <lineage>
        <taxon>Eukaryota</taxon>
        <taxon>Viridiplantae</taxon>
        <taxon>Streptophyta</taxon>
        <taxon>Embryophyta</taxon>
        <taxon>Tracheophyta</taxon>
        <taxon>Spermatophyta</taxon>
        <taxon>Magnoliopsida</taxon>
        <taxon>eudicotyledons</taxon>
        <taxon>Gunneridae</taxon>
        <taxon>Pentapetalae</taxon>
        <taxon>asterids</taxon>
        <taxon>campanulids</taxon>
        <taxon>Asterales</taxon>
        <taxon>Asteraceae</taxon>
        <taxon>Asteroideae</taxon>
        <taxon>Anthemideae</taxon>
        <taxon>Anthemidinae</taxon>
        <taxon>Tanacetum</taxon>
    </lineage>
</organism>
<comment type="caution">
    <text evidence="1">The sequence shown here is derived from an EMBL/GenBank/DDBJ whole genome shotgun (WGS) entry which is preliminary data.</text>
</comment>
<reference evidence="1" key="1">
    <citation type="journal article" date="2022" name="Int. J. Mol. Sci.">
        <title>Draft Genome of Tanacetum Coccineum: Genomic Comparison of Closely Related Tanacetum-Family Plants.</title>
        <authorList>
            <person name="Yamashiro T."/>
            <person name="Shiraishi A."/>
            <person name="Nakayama K."/>
            <person name="Satake H."/>
        </authorList>
    </citation>
    <scope>NUCLEOTIDE SEQUENCE</scope>
</reference>
<proteinExistence type="predicted"/>
<dbReference type="Proteomes" id="UP001151760">
    <property type="component" value="Unassembled WGS sequence"/>
</dbReference>
<name>A0ABQ5IGY3_9ASTR</name>
<gene>
    <name evidence="1" type="ORF">Tco_1109750</name>
</gene>
<dbReference type="EMBL" id="BQNB010020769">
    <property type="protein sequence ID" value="GJT99411.1"/>
    <property type="molecule type" value="Genomic_DNA"/>
</dbReference>
<accession>A0ABQ5IGY3</accession>
<keyword evidence="2" id="KW-1185">Reference proteome</keyword>
<evidence type="ECO:0000313" key="1">
    <source>
        <dbReference type="EMBL" id="GJT99411.1"/>
    </source>
</evidence>
<sequence>MTVQRASDLYASNLKTVLGNKCLSGTLIGLVNAPAGRPLGAYDLEVATPIALVYAGVMTSGDARSWYMISGDAKSWGEVNDRL</sequence>
<protein>
    <submittedName>
        <fullName evidence="1">Uncharacterized protein</fullName>
    </submittedName>
</protein>
<reference evidence="1" key="2">
    <citation type="submission" date="2022-01" db="EMBL/GenBank/DDBJ databases">
        <authorList>
            <person name="Yamashiro T."/>
            <person name="Shiraishi A."/>
            <person name="Satake H."/>
            <person name="Nakayama K."/>
        </authorList>
    </citation>
    <scope>NUCLEOTIDE SEQUENCE</scope>
</reference>